<comment type="subcellular location">
    <subcellularLocation>
        <location evidence="1">Cell membrane</location>
    </subcellularLocation>
</comment>
<feature type="transmembrane region" description="Helical" evidence="8">
    <location>
        <begin position="445"/>
        <end position="465"/>
    </location>
</feature>
<evidence type="ECO:0000256" key="1">
    <source>
        <dbReference type="ARBA" id="ARBA00004236"/>
    </source>
</evidence>
<evidence type="ECO:0000313" key="9">
    <source>
        <dbReference type="EMBL" id="SPP79849.1"/>
    </source>
</evidence>
<evidence type="ECO:0000313" key="10">
    <source>
        <dbReference type="Proteomes" id="UP000268350"/>
    </source>
</evidence>
<dbReference type="PRINTS" id="PR01609">
    <property type="entry name" value="CD36FAMILY"/>
</dbReference>
<dbReference type="PANTHER" id="PTHR11923">
    <property type="entry name" value="SCAVENGER RECEPTOR CLASS B TYPE-1 SR-B1"/>
    <property type="match status" value="1"/>
</dbReference>
<keyword evidence="6 8" id="KW-0472">Membrane</keyword>
<dbReference type="PANTHER" id="PTHR11923:SF93">
    <property type="entry name" value="GH07959P-RELATED"/>
    <property type="match status" value="1"/>
</dbReference>
<name>A0A3B0K1L5_DROGU</name>
<evidence type="ECO:0000256" key="3">
    <source>
        <dbReference type="ARBA" id="ARBA00022475"/>
    </source>
</evidence>
<dbReference type="GO" id="GO:0005737">
    <property type="term" value="C:cytoplasm"/>
    <property type="evidence" value="ECO:0007669"/>
    <property type="project" value="TreeGrafter"/>
</dbReference>
<keyword evidence="10" id="KW-1185">Reference proteome</keyword>
<evidence type="ECO:0000256" key="5">
    <source>
        <dbReference type="ARBA" id="ARBA00022989"/>
    </source>
</evidence>
<keyword evidence="7" id="KW-0325">Glycoprotein</keyword>
<dbReference type="OrthoDB" id="514335at2759"/>
<keyword evidence="4 8" id="KW-0812">Transmembrane</keyword>
<dbReference type="OMA" id="YPRQMLW"/>
<evidence type="ECO:0000256" key="8">
    <source>
        <dbReference type="SAM" id="Phobius"/>
    </source>
</evidence>
<dbReference type="EMBL" id="OUUW01000004">
    <property type="protein sequence ID" value="SPP79849.1"/>
    <property type="molecule type" value="Genomic_DNA"/>
</dbReference>
<accession>A0A3B0K1L5</accession>
<dbReference type="Proteomes" id="UP000268350">
    <property type="component" value="Unassembled WGS sequence"/>
</dbReference>
<dbReference type="GO" id="GO:0005044">
    <property type="term" value="F:scavenger receptor activity"/>
    <property type="evidence" value="ECO:0007669"/>
    <property type="project" value="TreeGrafter"/>
</dbReference>
<dbReference type="AlphaFoldDB" id="A0A3B0K1L5"/>
<evidence type="ECO:0000256" key="6">
    <source>
        <dbReference type="ARBA" id="ARBA00023136"/>
    </source>
</evidence>
<protein>
    <submittedName>
        <fullName evidence="9">Blast:Protein croquemort</fullName>
    </submittedName>
</protein>
<proteinExistence type="inferred from homology"/>
<sequence length="517" mass="59336">MIGKQRLLRTSVAGLLLFSFSLCSVLYLESIERWVLEWFMVLRPNALITSLWESPSMDIHVDLYMFNWTNSEHINNHTVKPHFQEFGPYRFKETMQKLNVVWHNENSTVSYKRRSRFDFDEAASAGRLTDPMVAPNLLIVGIYQKMLNWSPMLRTLMLMTLNLYGKEKETTMVRPAGDWMFNGFDSPLLKMSKMVPSNLMPDLDFPYEKIGYAYPRNGSMEIYGHHNVHTGRQDFNKLGQIARWRYNNVTESSPKCRLKGSAGELHPIPLVKGRNISYFLPDICRELEVDYVGTTIFEGVQGYVYKGSARNMANGTDNPQNSCYCQGNCQEVRSGLLNISSCWYGAPVFASYPHFYQADSYYVDHVDGMKPDKDRHELVVILEPKTGMVLEIKARIMASLLVEPRTSGIYRKSRRTFFPLIWADYNVRITPDLLTYVKLIPIMEILGKVCGCLGVALGLVLLLWYPRQMLWQKHLMQKIEINSLDTSSPEPLKGVEESPLLIGLQYVPAIKEGARAS</sequence>
<evidence type="ECO:0000256" key="4">
    <source>
        <dbReference type="ARBA" id="ARBA00022692"/>
    </source>
</evidence>
<dbReference type="GO" id="GO:0005886">
    <property type="term" value="C:plasma membrane"/>
    <property type="evidence" value="ECO:0007669"/>
    <property type="project" value="UniProtKB-SubCell"/>
</dbReference>
<comment type="similarity">
    <text evidence="2">Belongs to the CD36 family.</text>
</comment>
<evidence type="ECO:0000256" key="2">
    <source>
        <dbReference type="ARBA" id="ARBA00010532"/>
    </source>
</evidence>
<organism evidence="9 10">
    <name type="scientific">Drosophila guanche</name>
    <name type="common">Fruit fly</name>
    <dbReference type="NCBI Taxonomy" id="7266"/>
    <lineage>
        <taxon>Eukaryota</taxon>
        <taxon>Metazoa</taxon>
        <taxon>Ecdysozoa</taxon>
        <taxon>Arthropoda</taxon>
        <taxon>Hexapoda</taxon>
        <taxon>Insecta</taxon>
        <taxon>Pterygota</taxon>
        <taxon>Neoptera</taxon>
        <taxon>Endopterygota</taxon>
        <taxon>Diptera</taxon>
        <taxon>Brachycera</taxon>
        <taxon>Muscomorpha</taxon>
        <taxon>Ephydroidea</taxon>
        <taxon>Drosophilidae</taxon>
        <taxon>Drosophila</taxon>
        <taxon>Sophophora</taxon>
    </lineage>
</organism>
<keyword evidence="5 8" id="KW-1133">Transmembrane helix</keyword>
<evidence type="ECO:0000256" key="7">
    <source>
        <dbReference type="ARBA" id="ARBA00023180"/>
    </source>
</evidence>
<dbReference type="InterPro" id="IPR002159">
    <property type="entry name" value="CD36_fam"/>
</dbReference>
<keyword evidence="3" id="KW-1003">Cell membrane</keyword>
<gene>
    <name evidence="9" type="ORF">DGUA_6G012762</name>
</gene>
<reference evidence="10" key="1">
    <citation type="submission" date="2018-01" db="EMBL/GenBank/DDBJ databases">
        <authorList>
            <person name="Alioto T."/>
            <person name="Alioto T."/>
        </authorList>
    </citation>
    <scope>NUCLEOTIDE SEQUENCE [LARGE SCALE GENOMIC DNA]</scope>
</reference>
<dbReference type="Pfam" id="PF01130">
    <property type="entry name" value="CD36"/>
    <property type="match status" value="1"/>
</dbReference>